<name>A0A532V3T5_UNCL8</name>
<comment type="caution">
    <text evidence="1">The sequence shown here is derived from an EMBL/GenBank/DDBJ whole genome shotgun (WGS) entry which is preliminary data.</text>
</comment>
<dbReference type="AlphaFoldDB" id="A0A532V3T5"/>
<dbReference type="Proteomes" id="UP000319619">
    <property type="component" value="Unassembled WGS sequence"/>
</dbReference>
<protein>
    <recommendedName>
        <fullName evidence="3">SnoaL-like domain-containing protein</fullName>
    </recommendedName>
</protein>
<evidence type="ECO:0008006" key="3">
    <source>
        <dbReference type="Google" id="ProtNLM"/>
    </source>
</evidence>
<evidence type="ECO:0000313" key="1">
    <source>
        <dbReference type="EMBL" id="TKJ41819.1"/>
    </source>
</evidence>
<proteinExistence type="predicted"/>
<evidence type="ECO:0000313" key="2">
    <source>
        <dbReference type="Proteomes" id="UP000319619"/>
    </source>
</evidence>
<dbReference type="PROSITE" id="PS51257">
    <property type="entry name" value="PROKAR_LIPOPROTEIN"/>
    <property type="match status" value="1"/>
</dbReference>
<accession>A0A532V3T5</accession>
<organism evidence="1 2">
    <name type="scientific">candidate division LCP-89 bacterium B3_LCP</name>
    <dbReference type="NCBI Taxonomy" id="2012998"/>
    <lineage>
        <taxon>Bacteria</taxon>
        <taxon>Pseudomonadati</taxon>
        <taxon>Bacteria division LCP-89</taxon>
    </lineage>
</organism>
<reference evidence="1 2" key="1">
    <citation type="submission" date="2017-06" db="EMBL/GenBank/DDBJ databases">
        <title>Novel microbial phyla capable of carbon fixation and sulfur reduction in deep-sea sediments.</title>
        <authorList>
            <person name="Huang J."/>
            <person name="Baker B."/>
            <person name="Wang Y."/>
        </authorList>
    </citation>
    <scope>NUCLEOTIDE SEQUENCE [LARGE SCALE GENOMIC DNA]</scope>
    <source>
        <strain evidence="1">B3_LCP</strain>
    </source>
</reference>
<gene>
    <name evidence="1" type="ORF">CEE37_04420</name>
</gene>
<sequence>MKITFLTIAVGGAMFVLSSCDLFTTRPTEPPLDSGSPWIYPIQVSQVFDNMAQAVIELNSDHYIRCFFTPDDSAALFLFIPNPAVAGWPIAGDWGYNEELQTVEYLFSQMTPEMPGFLAFQTESELEYGNQDSVWITKTYTLVLPVNDPTLPQEVRGRCDFYLAKNSTGYWAIYRWEDLENLEGYASWTDLKAGLY</sequence>
<dbReference type="EMBL" id="NJBN01000002">
    <property type="protein sequence ID" value="TKJ41819.1"/>
    <property type="molecule type" value="Genomic_DNA"/>
</dbReference>